<dbReference type="KEGG" id="cceu:CBR64_14605"/>
<dbReference type="AlphaFoldDB" id="A0A1Y0HWE2"/>
<dbReference type="PANTHER" id="PTHR43010:SF1">
    <property type="entry name" value="USPA DOMAIN-CONTAINING PROTEIN"/>
    <property type="match status" value="1"/>
</dbReference>
<protein>
    <submittedName>
        <fullName evidence="3">Universal stress protein UspA</fullName>
    </submittedName>
</protein>
<dbReference type="OrthoDB" id="5145564at2"/>
<dbReference type="InterPro" id="IPR014729">
    <property type="entry name" value="Rossmann-like_a/b/a_fold"/>
</dbReference>
<sequence length="127" mass="13320">MTVLVAYNDSPQGETAFRAAVAEAVHRSTALAVLVLTPQDADAGVPATLAHLLDTLPAEVAHPEISYRSEHLDPAEAIIDAAERTGPDLVVVGARKRSPVGKFLLGSTTQRVLLDSPVPVLVVKASH</sequence>
<dbReference type="EMBL" id="CP021383">
    <property type="protein sequence ID" value="ARU52502.1"/>
    <property type="molecule type" value="Genomic_DNA"/>
</dbReference>
<dbReference type="Gene3D" id="3.40.50.620">
    <property type="entry name" value="HUPs"/>
    <property type="match status" value="1"/>
</dbReference>
<dbReference type="PANTHER" id="PTHR43010">
    <property type="entry name" value="UNIVERSAL STRESS PROTEIN SLR1230"/>
    <property type="match status" value="1"/>
</dbReference>
<gene>
    <name evidence="3" type="ORF">CBR64_14605</name>
</gene>
<evidence type="ECO:0000313" key="4">
    <source>
        <dbReference type="Proteomes" id="UP000196228"/>
    </source>
</evidence>
<organism evidence="3 4">
    <name type="scientific">Cellulosimicrobium cellulans</name>
    <name type="common">Arthrobacter luteus</name>
    <dbReference type="NCBI Taxonomy" id="1710"/>
    <lineage>
        <taxon>Bacteria</taxon>
        <taxon>Bacillati</taxon>
        <taxon>Actinomycetota</taxon>
        <taxon>Actinomycetes</taxon>
        <taxon>Micrococcales</taxon>
        <taxon>Promicromonosporaceae</taxon>
        <taxon>Cellulosimicrobium</taxon>
    </lineage>
</organism>
<feature type="domain" description="UspA" evidence="2">
    <location>
        <begin position="2"/>
        <end position="124"/>
    </location>
</feature>
<dbReference type="InterPro" id="IPR006016">
    <property type="entry name" value="UspA"/>
</dbReference>
<evidence type="ECO:0000256" key="1">
    <source>
        <dbReference type="ARBA" id="ARBA00008791"/>
    </source>
</evidence>
<dbReference type="InterPro" id="IPR051688">
    <property type="entry name" value="USP_A"/>
</dbReference>
<dbReference type="RefSeq" id="WP_087471473.1">
    <property type="nucleotide sequence ID" value="NZ_CP021383.1"/>
</dbReference>
<comment type="similarity">
    <text evidence="1">Belongs to the universal stress protein A family.</text>
</comment>
<dbReference type="PRINTS" id="PR01438">
    <property type="entry name" value="UNVRSLSTRESS"/>
</dbReference>
<evidence type="ECO:0000313" key="3">
    <source>
        <dbReference type="EMBL" id="ARU52502.1"/>
    </source>
</evidence>
<reference evidence="3 4" key="1">
    <citation type="submission" date="2017-05" db="EMBL/GenBank/DDBJ databases">
        <authorList>
            <person name="Song R."/>
            <person name="Chenine A.L."/>
            <person name="Ruprecht R.M."/>
        </authorList>
    </citation>
    <scope>NUCLEOTIDE SEQUENCE [LARGE SCALE GENOMIC DNA]</scope>
    <source>
        <strain evidence="3 4">PSBB019</strain>
    </source>
</reference>
<dbReference type="Proteomes" id="UP000196228">
    <property type="component" value="Chromosome"/>
</dbReference>
<dbReference type="SUPFAM" id="SSF52402">
    <property type="entry name" value="Adenine nucleotide alpha hydrolases-like"/>
    <property type="match status" value="1"/>
</dbReference>
<evidence type="ECO:0000259" key="2">
    <source>
        <dbReference type="Pfam" id="PF00582"/>
    </source>
</evidence>
<accession>A0A1Y0HWE2</accession>
<name>A0A1Y0HWE2_CELCE</name>
<dbReference type="CDD" id="cd00293">
    <property type="entry name" value="USP-like"/>
    <property type="match status" value="1"/>
</dbReference>
<proteinExistence type="inferred from homology"/>
<dbReference type="InterPro" id="IPR006015">
    <property type="entry name" value="Universal_stress_UspA"/>
</dbReference>
<dbReference type="Pfam" id="PF00582">
    <property type="entry name" value="Usp"/>
    <property type="match status" value="1"/>
</dbReference>